<feature type="domain" description="SET" evidence="2">
    <location>
        <begin position="182"/>
        <end position="378"/>
    </location>
</feature>
<dbReference type="CDD" id="cd08161">
    <property type="entry name" value="SET"/>
    <property type="match status" value="1"/>
</dbReference>
<dbReference type="InterPro" id="IPR046341">
    <property type="entry name" value="SET_dom_sf"/>
</dbReference>
<feature type="region of interest" description="Disordered" evidence="1">
    <location>
        <begin position="1"/>
        <end position="23"/>
    </location>
</feature>
<dbReference type="SUPFAM" id="SSF82199">
    <property type="entry name" value="SET domain"/>
    <property type="match status" value="1"/>
</dbReference>
<gene>
    <name evidence="4" type="primary">LOC120260376</name>
</gene>
<dbReference type="AlphaFoldDB" id="A0AB40B9X0"/>
<dbReference type="PANTHER" id="PTHR47643:SF2">
    <property type="entry name" value="TPR DOMAIN PROTEIN (AFU_ORTHOLOGUE AFUA_5G12710)"/>
    <property type="match status" value="1"/>
</dbReference>
<dbReference type="SMART" id="SM00317">
    <property type="entry name" value="SET"/>
    <property type="match status" value="1"/>
</dbReference>
<dbReference type="PROSITE" id="PS50280">
    <property type="entry name" value="SET"/>
    <property type="match status" value="1"/>
</dbReference>
<dbReference type="InterPro" id="IPR011990">
    <property type="entry name" value="TPR-like_helical_dom_sf"/>
</dbReference>
<dbReference type="Pfam" id="PF00856">
    <property type="entry name" value="SET"/>
    <property type="match status" value="1"/>
</dbReference>
<dbReference type="Gene3D" id="1.25.40.10">
    <property type="entry name" value="Tetratricopeptide repeat domain"/>
    <property type="match status" value="1"/>
</dbReference>
<organism evidence="3 4">
    <name type="scientific">Dioscorea cayennensis subsp. rotundata</name>
    <name type="common">White Guinea yam</name>
    <name type="synonym">Dioscorea rotundata</name>
    <dbReference type="NCBI Taxonomy" id="55577"/>
    <lineage>
        <taxon>Eukaryota</taxon>
        <taxon>Viridiplantae</taxon>
        <taxon>Streptophyta</taxon>
        <taxon>Embryophyta</taxon>
        <taxon>Tracheophyta</taxon>
        <taxon>Spermatophyta</taxon>
        <taxon>Magnoliopsida</taxon>
        <taxon>Liliopsida</taxon>
        <taxon>Dioscoreales</taxon>
        <taxon>Dioscoreaceae</taxon>
        <taxon>Dioscorea</taxon>
    </lineage>
</organism>
<dbReference type="InterPro" id="IPR001214">
    <property type="entry name" value="SET_dom"/>
</dbReference>
<feature type="compositionally biased region" description="Acidic residues" evidence="1">
    <location>
        <begin position="10"/>
        <end position="19"/>
    </location>
</feature>
<dbReference type="GO" id="GO:0032259">
    <property type="term" value="P:methylation"/>
    <property type="evidence" value="ECO:0007669"/>
    <property type="project" value="UniProtKB-KW"/>
</dbReference>
<dbReference type="SUPFAM" id="SSF48452">
    <property type="entry name" value="TPR-like"/>
    <property type="match status" value="1"/>
</dbReference>
<sequence length="551" mass="62367">MTMHGGAGAQEEEEEEQEEMMQKLRSRATELLLKEDWNEYINLYSYFISTTSTSTYNGGSKLHKALPSAFSNRAEARLRVRDLPGALADCQRALDIEPSHVKALLCKGKTLLELHRYSQASETFQLVLSLQTHLSGNNEALREMIERSRKLEVQSKTGVFDISDWIMNGFGGSSPELAEYVGPVEVRRSIPGSGRGLFATKNIEAGTPLVITKAVVIGRGILPENDRESGVTARLVLWKDFVDKVLDVGRKCKRTLRLMYTLFNGEDDESELQVPEMALFNPNEKSKMVAMDEEVEELLLDVERILKVLDVNCLMEDAACARVLGKKSGYSGVGLWILPSFVNHSCSPNARRLHIGDRVIVHASRDVKAGEEIVFAYFDVLAPVKKRKEMSKRWGFECRCERCRFEEEVFLFKEELRKMDVRMESGFDAGEVVVGLEEGMKRWMVSKAKERGFLRASLFAAYAEVYKSDKMMRRWGKRIPTEISVAENMAGAVGGDERTMKMVLERLKKKRKSIASDQNVIEMEKALKLGKGVYGKVMKKQSMKLLFELHT</sequence>
<evidence type="ECO:0000256" key="1">
    <source>
        <dbReference type="SAM" id="MobiDB-lite"/>
    </source>
</evidence>
<dbReference type="InterPro" id="IPR053209">
    <property type="entry name" value="Gramillin-biosynth_MTr"/>
</dbReference>
<dbReference type="PANTHER" id="PTHR47643">
    <property type="entry name" value="TPR DOMAIN PROTEIN (AFU_ORTHOLOGUE AFUA_5G12710)"/>
    <property type="match status" value="1"/>
</dbReference>
<keyword evidence="4" id="KW-0808">Transferase</keyword>
<accession>A0AB40B9X0</accession>
<dbReference type="GeneID" id="120260376"/>
<evidence type="ECO:0000259" key="2">
    <source>
        <dbReference type="PROSITE" id="PS50280"/>
    </source>
</evidence>
<keyword evidence="3" id="KW-1185">Reference proteome</keyword>
<evidence type="ECO:0000313" key="3">
    <source>
        <dbReference type="Proteomes" id="UP001515500"/>
    </source>
</evidence>
<reference evidence="4" key="1">
    <citation type="submission" date="2025-08" db="UniProtKB">
        <authorList>
            <consortium name="RefSeq"/>
        </authorList>
    </citation>
    <scope>IDENTIFICATION</scope>
</reference>
<dbReference type="Proteomes" id="UP001515500">
    <property type="component" value="Chromosome 5"/>
</dbReference>
<name>A0AB40B9X0_DIOCR</name>
<dbReference type="SMART" id="SM00028">
    <property type="entry name" value="TPR"/>
    <property type="match status" value="2"/>
</dbReference>
<protein>
    <submittedName>
        <fullName evidence="4">Methyltransferase FGSG_00040</fullName>
    </submittedName>
</protein>
<keyword evidence="4" id="KW-0489">Methyltransferase</keyword>
<evidence type="ECO:0000313" key="4">
    <source>
        <dbReference type="RefSeq" id="XP_039123777.1"/>
    </source>
</evidence>
<dbReference type="RefSeq" id="XP_039123777.1">
    <property type="nucleotide sequence ID" value="XM_039267843.1"/>
</dbReference>
<dbReference type="Gene3D" id="2.170.270.10">
    <property type="entry name" value="SET domain"/>
    <property type="match status" value="1"/>
</dbReference>
<dbReference type="InterPro" id="IPR019734">
    <property type="entry name" value="TPR_rpt"/>
</dbReference>
<dbReference type="GO" id="GO:0008168">
    <property type="term" value="F:methyltransferase activity"/>
    <property type="evidence" value="ECO:0007669"/>
    <property type="project" value="UniProtKB-KW"/>
</dbReference>
<dbReference type="CDD" id="cd20071">
    <property type="entry name" value="SET_SMYD"/>
    <property type="match status" value="1"/>
</dbReference>
<proteinExistence type="predicted"/>